<dbReference type="Pfam" id="PF00016">
    <property type="entry name" value="RuBisCO_large"/>
    <property type="match status" value="1"/>
</dbReference>
<dbReference type="AlphaFoldDB" id="A0A0J8BAF7"/>
<gene>
    <name evidence="2" type="ORF">BVRB_7g180300</name>
</gene>
<proteinExistence type="predicted"/>
<dbReference type="InterPro" id="IPR000685">
    <property type="entry name" value="RuBisCO_lsu_C"/>
</dbReference>
<feature type="domain" description="Ribulose bisphosphate carboxylase large subunit C-terminal" evidence="1">
    <location>
        <begin position="4"/>
        <end position="113"/>
    </location>
</feature>
<dbReference type="Proteomes" id="UP000035740">
    <property type="component" value="Unassembled WGS sequence"/>
</dbReference>
<dbReference type="GO" id="GO:0000287">
    <property type="term" value="F:magnesium ion binding"/>
    <property type="evidence" value="ECO:0007669"/>
    <property type="project" value="InterPro"/>
</dbReference>
<dbReference type="GO" id="GO:0016984">
    <property type="term" value="F:ribulose-bisphosphate carboxylase activity"/>
    <property type="evidence" value="ECO:0007669"/>
    <property type="project" value="InterPro"/>
</dbReference>
<dbReference type="InterPro" id="IPR033966">
    <property type="entry name" value="RuBisCO"/>
</dbReference>
<evidence type="ECO:0000259" key="1">
    <source>
        <dbReference type="Pfam" id="PF00016"/>
    </source>
</evidence>
<dbReference type="Gramene" id="KMS96948">
    <property type="protein sequence ID" value="KMS96948"/>
    <property type="gene ID" value="BVRB_7g180300"/>
</dbReference>
<protein>
    <recommendedName>
        <fullName evidence="1">Ribulose bisphosphate carboxylase large subunit C-terminal domain-containing protein</fullName>
    </recommendedName>
</protein>
<name>A0A0J8BAF7_BETVV</name>
<dbReference type="Gene3D" id="3.20.20.110">
    <property type="entry name" value="Ribulose bisphosphate carboxylase, large subunit, C-terminal domain"/>
    <property type="match status" value="1"/>
</dbReference>
<organism evidence="2 3">
    <name type="scientific">Beta vulgaris subsp. vulgaris</name>
    <name type="common">Beet</name>
    <dbReference type="NCBI Taxonomy" id="3555"/>
    <lineage>
        <taxon>Eukaryota</taxon>
        <taxon>Viridiplantae</taxon>
        <taxon>Streptophyta</taxon>
        <taxon>Embryophyta</taxon>
        <taxon>Tracheophyta</taxon>
        <taxon>Spermatophyta</taxon>
        <taxon>Magnoliopsida</taxon>
        <taxon>eudicotyledons</taxon>
        <taxon>Gunneridae</taxon>
        <taxon>Pentapetalae</taxon>
        <taxon>Caryophyllales</taxon>
        <taxon>Chenopodiaceae</taxon>
        <taxon>Betoideae</taxon>
        <taxon>Beta</taxon>
    </lineage>
</organism>
<dbReference type="PANTHER" id="PTHR42704:SF15">
    <property type="entry name" value="RIBULOSE BISPHOSPHATE CARBOXYLASE LARGE CHAIN"/>
    <property type="match status" value="1"/>
</dbReference>
<dbReference type="PANTHER" id="PTHR42704">
    <property type="entry name" value="RIBULOSE BISPHOSPHATE CARBOXYLASE"/>
    <property type="match status" value="1"/>
</dbReference>
<dbReference type="OMA" id="ICEASKW"/>
<dbReference type="SUPFAM" id="SSF51649">
    <property type="entry name" value="RuBisCo, C-terminal domain"/>
    <property type="match status" value="1"/>
</dbReference>
<sequence>MLFNLLRDDYTEKGRSGGIYFTQCWVSTPGVLPVASGRILAYACANRELWGDSVLQIGGGTLRHPWENAPGVVANRVALEACVQARIERRNLATEGNVIIREARKWSPELAADVCEVWKEIKFEFPAMGRV</sequence>
<keyword evidence="3" id="KW-1185">Reference proteome</keyword>
<dbReference type="EMBL" id="KQ090349">
    <property type="protein sequence ID" value="KMS96948.1"/>
    <property type="molecule type" value="Genomic_DNA"/>
</dbReference>
<dbReference type="InterPro" id="IPR036376">
    <property type="entry name" value="RuBisCO_lsu_C_sf"/>
</dbReference>
<evidence type="ECO:0000313" key="2">
    <source>
        <dbReference type="EMBL" id="KMS96948.1"/>
    </source>
</evidence>
<accession>A0A0J8BAF7</accession>
<evidence type="ECO:0000313" key="3">
    <source>
        <dbReference type="Proteomes" id="UP000035740"/>
    </source>
</evidence>
<dbReference type="OrthoDB" id="563909at2759"/>
<reference evidence="2 3" key="1">
    <citation type="journal article" date="2014" name="Nature">
        <title>The genome of the recently domesticated crop plant sugar beet (Beta vulgaris).</title>
        <authorList>
            <person name="Dohm J.C."/>
            <person name="Minoche A.E."/>
            <person name="Holtgrawe D."/>
            <person name="Capella-Gutierrez S."/>
            <person name="Zakrzewski F."/>
            <person name="Tafer H."/>
            <person name="Rupp O."/>
            <person name="Sorensen T.R."/>
            <person name="Stracke R."/>
            <person name="Reinhardt R."/>
            <person name="Goesmann A."/>
            <person name="Kraft T."/>
            <person name="Schulz B."/>
            <person name="Stadler P.F."/>
            <person name="Schmidt T."/>
            <person name="Gabaldon T."/>
            <person name="Lehrach H."/>
            <person name="Weisshaar B."/>
            <person name="Himmelbauer H."/>
        </authorList>
    </citation>
    <scope>NUCLEOTIDE SEQUENCE [LARGE SCALE GENOMIC DNA]</scope>
    <source>
        <tissue evidence="2">Taproot</tissue>
    </source>
</reference>